<dbReference type="PRINTS" id="PR00105">
    <property type="entry name" value="C5METTRFRASE"/>
</dbReference>
<gene>
    <name evidence="7" type="ORF">A4D02_35380</name>
</gene>
<dbReference type="EMBL" id="LWBO01000028">
    <property type="protein sequence ID" value="OQP44264.1"/>
    <property type="molecule type" value="Genomic_DNA"/>
</dbReference>
<protein>
    <recommendedName>
        <fullName evidence="9">DNA (cytosine-5-)-methyltransferase</fullName>
    </recommendedName>
</protein>
<comment type="similarity">
    <text evidence="6">Belongs to the class I-like SAM-binding methyltransferase superfamily. C5-methyltransferase family.</text>
</comment>
<proteinExistence type="inferred from homology"/>
<dbReference type="SUPFAM" id="SSF53335">
    <property type="entry name" value="S-adenosyl-L-methionine-dependent methyltransferases"/>
    <property type="match status" value="1"/>
</dbReference>
<evidence type="ECO:0008006" key="9">
    <source>
        <dbReference type="Google" id="ProtNLM"/>
    </source>
</evidence>
<dbReference type="InterPro" id="IPR029063">
    <property type="entry name" value="SAM-dependent_MTases_sf"/>
</dbReference>
<dbReference type="InterPro" id="IPR018117">
    <property type="entry name" value="C5_DNA_meth_AS"/>
</dbReference>
<reference evidence="7 8" key="1">
    <citation type="submission" date="2016-04" db="EMBL/GenBank/DDBJ databases">
        <authorList>
            <person name="Chen L."/>
            <person name="Zhuang W."/>
            <person name="Wang G."/>
        </authorList>
    </citation>
    <scope>NUCLEOTIDE SEQUENCE [LARGE SCALE GENOMIC DNA]</scope>
    <source>
        <strain evidence="8">GR20</strain>
    </source>
</reference>
<feature type="active site" evidence="6">
    <location>
        <position position="35"/>
    </location>
</feature>
<evidence type="ECO:0000256" key="4">
    <source>
        <dbReference type="ARBA" id="ARBA00022747"/>
    </source>
</evidence>
<evidence type="ECO:0000256" key="1">
    <source>
        <dbReference type="ARBA" id="ARBA00022603"/>
    </source>
</evidence>
<accession>A0ABX3NSD0</accession>
<comment type="catalytic activity">
    <reaction evidence="5">
        <text>a 2'-deoxycytidine in DNA + S-adenosyl-L-methionine = a 5-methyl-2'-deoxycytidine in DNA + S-adenosyl-L-homocysteine + H(+)</text>
        <dbReference type="Rhea" id="RHEA:13681"/>
        <dbReference type="Rhea" id="RHEA-COMP:11369"/>
        <dbReference type="Rhea" id="RHEA-COMP:11370"/>
        <dbReference type="ChEBI" id="CHEBI:15378"/>
        <dbReference type="ChEBI" id="CHEBI:57856"/>
        <dbReference type="ChEBI" id="CHEBI:59789"/>
        <dbReference type="ChEBI" id="CHEBI:85452"/>
        <dbReference type="ChEBI" id="CHEBI:85454"/>
        <dbReference type="EC" id="2.1.1.37"/>
    </reaction>
</comment>
<dbReference type="Gene3D" id="3.40.50.150">
    <property type="entry name" value="Vaccinia Virus protein VP39"/>
    <property type="match status" value="1"/>
</dbReference>
<dbReference type="PROSITE" id="PS00094">
    <property type="entry name" value="C5_MTASE_1"/>
    <property type="match status" value="1"/>
</dbReference>
<evidence type="ECO:0000256" key="3">
    <source>
        <dbReference type="ARBA" id="ARBA00022691"/>
    </source>
</evidence>
<keyword evidence="1 6" id="KW-0489">Methyltransferase</keyword>
<keyword evidence="4" id="KW-0680">Restriction system</keyword>
<evidence type="ECO:0000256" key="5">
    <source>
        <dbReference type="ARBA" id="ARBA00047422"/>
    </source>
</evidence>
<evidence type="ECO:0000313" key="7">
    <source>
        <dbReference type="EMBL" id="OQP44264.1"/>
    </source>
</evidence>
<evidence type="ECO:0000256" key="2">
    <source>
        <dbReference type="ARBA" id="ARBA00022679"/>
    </source>
</evidence>
<sequence length="201" mass="22592">MGKKNTKEALADETNQLVYQITKRGIDGIVAGWPCQDLSVAARAGAKGLRGERSGLWKDLLRTICLVRPQFTLLENVAALLNRGMGEVLGEMAEVGIDAQWHCIRAKAVGLPHDRERIYIIAYPMRERLQRFFPKEIQGQPEFSWWQDYRSITDLPERSHLYPSQLCGGRNGFAKRLHGIGNGNPPVVIREISKELKSAAI</sequence>
<keyword evidence="2 6" id="KW-0808">Transferase</keyword>
<evidence type="ECO:0000313" key="8">
    <source>
        <dbReference type="Proteomes" id="UP000192277"/>
    </source>
</evidence>
<name>A0ABX3NSD0_9BACT</name>
<keyword evidence="8" id="KW-1185">Reference proteome</keyword>
<dbReference type="Proteomes" id="UP000192277">
    <property type="component" value="Unassembled WGS sequence"/>
</dbReference>
<evidence type="ECO:0000256" key="6">
    <source>
        <dbReference type="PROSITE-ProRule" id="PRU01016"/>
    </source>
</evidence>
<dbReference type="Pfam" id="PF00145">
    <property type="entry name" value="DNA_methylase"/>
    <property type="match status" value="1"/>
</dbReference>
<organism evidence="7 8">
    <name type="scientific">Niastella koreensis</name>
    <dbReference type="NCBI Taxonomy" id="354356"/>
    <lineage>
        <taxon>Bacteria</taxon>
        <taxon>Pseudomonadati</taxon>
        <taxon>Bacteroidota</taxon>
        <taxon>Chitinophagia</taxon>
        <taxon>Chitinophagales</taxon>
        <taxon>Chitinophagaceae</taxon>
        <taxon>Niastella</taxon>
    </lineage>
</organism>
<keyword evidence="3 6" id="KW-0949">S-adenosyl-L-methionine</keyword>
<dbReference type="PROSITE" id="PS51679">
    <property type="entry name" value="SAM_MT_C5"/>
    <property type="match status" value="1"/>
</dbReference>
<dbReference type="InterPro" id="IPR001525">
    <property type="entry name" value="C5_MeTfrase"/>
</dbReference>
<comment type="caution">
    <text evidence="7">The sequence shown here is derived from an EMBL/GenBank/DDBJ whole genome shotgun (WGS) entry which is preliminary data.</text>
</comment>